<evidence type="ECO:0000256" key="2">
    <source>
        <dbReference type="ARBA" id="ARBA00023242"/>
    </source>
</evidence>
<organism evidence="5">
    <name type="scientific">Spirodela intermedia</name>
    <name type="common">Intermediate duckweed</name>
    <dbReference type="NCBI Taxonomy" id="51605"/>
    <lineage>
        <taxon>Eukaryota</taxon>
        <taxon>Viridiplantae</taxon>
        <taxon>Streptophyta</taxon>
        <taxon>Embryophyta</taxon>
        <taxon>Tracheophyta</taxon>
        <taxon>Spermatophyta</taxon>
        <taxon>Magnoliopsida</taxon>
        <taxon>Liliopsida</taxon>
        <taxon>Araceae</taxon>
        <taxon>Lemnoideae</taxon>
        <taxon>Spirodela</taxon>
    </lineage>
</organism>
<keyword evidence="2" id="KW-0539">Nucleus</keyword>
<feature type="compositionally biased region" description="Polar residues" evidence="3">
    <location>
        <begin position="429"/>
        <end position="440"/>
    </location>
</feature>
<dbReference type="PANTHER" id="PTHR15835:SF6">
    <property type="entry name" value="ZINC FINGER C3HC-TYPE PROTEIN 1"/>
    <property type="match status" value="1"/>
</dbReference>
<feature type="region of interest" description="Disordered" evidence="3">
    <location>
        <begin position="504"/>
        <end position="543"/>
    </location>
</feature>
<evidence type="ECO:0000256" key="3">
    <source>
        <dbReference type="SAM" id="MobiDB-lite"/>
    </source>
</evidence>
<dbReference type="AlphaFoldDB" id="A0A7I8JSF3"/>
<accession>A0A7I8JSF3</accession>
<feature type="compositionally biased region" description="Basic and acidic residues" evidence="3">
    <location>
        <begin position="507"/>
        <end position="529"/>
    </location>
</feature>
<feature type="domain" description="C3HC-type" evidence="4">
    <location>
        <begin position="77"/>
        <end position="158"/>
    </location>
</feature>
<dbReference type="PANTHER" id="PTHR15835">
    <property type="entry name" value="NUCLEAR-INTERACTING PARTNER OF ALK"/>
    <property type="match status" value="1"/>
</dbReference>
<proteinExistence type="predicted"/>
<feature type="region of interest" description="Disordered" evidence="3">
    <location>
        <begin position="411"/>
        <end position="440"/>
    </location>
</feature>
<dbReference type="GO" id="GO:0008270">
    <property type="term" value="F:zinc ion binding"/>
    <property type="evidence" value="ECO:0007669"/>
    <property type="project" value="InterPro"/>
</dbReference>
<dbReference type="InterPro" id="IPR012935">
    <property type="entry name" value="NuBaID_N"/>
</dbReference>
<name>A0A7I8JSF3_SPIIN</name>
<dbReference type="GO" id="GO:0005634">
    <property type="term" value="C:nucleus"/>
    <property type="evidence" value="ECO:0007669"/>
    <property type="project" value="UniProtKB-SubCell"/>
</dbReference>
<sequence>MAEDTERRLKRVMDKLYHSPRRSLQLRGTPAETLGKFFGMGASTPLKRRRWELGSNVEAARSVRRATGEDGRSPCRPWDRGDLMRRLATFKAMTWFGKPKRGWVNVQMDTLACQSCGARLLFSNPSSWTLQQVEKAAAVFSLNLDGGHKLLCPWIDNISLIESYKERSTALLRLSALPVISSTVIDFMKCPQLDNFLSQPTTFTYRLDGGMKLISSSESLAHKIISLCGWEPRLVPYVVDYGHESKQSFKRDKNLASVTSSSAIFRERDDERCDHRAAGTLMIQHCSIRVQTLWSMCWIIFNLIESPEDGQNDLAACGSEFNPTPESIKFKISLPIVARHFRAAFEKDVEINSHVSKAQAMDQSYTQSPLENQEAIRPHLNGDVSLTHEEGHEQSSANTHEFLDNPSNREANIFQQDGDDFPGMDAQIHGTTPQSITPDSSVDACLNGRDGVHVAGAMETDAPQPPVDRSTESQVAAQRTPHQISVLMMMWLLSGTNQSGLSAGDANKFDPIRHHRPFSDSEALSKDESSPLAKPPPLPPPPCLTSWGSSSALLLPIFEEIKRVIQVDGCSVFFSLDAASTERGLSRPR</sequence>
<evidence type="ECO:0000313" key="6">
    <source>
        <dbReference type="Proteomes" id="UP001189122"/>
    </source>
</evidence>
<reference evidence="5 6" key="1">
    <citation type="submission" date="2019-12" db="EMBL/GenBank/DDBJ databases">
        <authorList>
            <person name="Scholz U."/>
            <person name="Mascher M."/>
            <person name="Fiebig A."/>
        </authorList>
    </citation>
    <scope>NUCLEOTIDE SEQUENCE</scope>
</reference>
<dbReference type="EMBL" id="LR743604">
    <property type="protein sequence ID" value="CAA2634062.1"/>
    <property type="molecule type" value="Genomic_DNA"/>
</dbReference>
<feature type="region of interest" description="Disordered" evidence="3">
    <location>
        <begin position="458"/>
        <end position="478"/>
    </location>
</feature>
<gene>
    <name evidence="5" type="ORF">SI7747_17019526</name>
</gene>
<keyword evidence="6" id="KW-1185">Reference proteome</keyword>
<protein>
    <recommendedName>
        <fullName evidence="4">C3HC-type domain-containing protein</fullName>
    </recommendedName>
</protein>
<dbReference type="Pfam" id="PF07967">
    <property type="entry name" value="zf-C3HC"/>
    <property type="match status" value="1"/>
</dbReference>
<evidence type="ECO:0000313" key="5">
    <source>
        <dbReference type="EMBL" id="CAA2634062.1"/>
    </source>
</evidence>
<dbReference type="EMBL" id="CACRZD030000017">
    <property type="protein sequence ID" value="CAA6673110.1"/>
    <property type="molecule type" value="Genomic_DNA"/>
</dbReference>
<evidence type="ECO:0000256" key="1">
    <source>
        <dbReference type="ARBA" id="ARBA00004123"/>
    </source>
</evidence>
<feature type="compositionally biased region" description="Pro residues" evidence="3">
    <location>
        <begin position="533"/>
        <end position="543"/>
    </location>
</feature>
<dbReference type="Proteomes" id="UP001189122">
    <property type="component" value="Unassembled WGS sequence"/>
</dbReference>
<comment type="subcellular location">
    <subcellularLocation>
        <location evidence="1">Nucleus</location>
    </subcellularLocation>
</comment>
<evidence type="ECO:0000259" key="4">
    <source>
        <dbReference type="Pfam" id="PF07967"/>
    </source>
</evidence>